<evidence type="ECO:0000256" key="5">
    <source>
        <dbReference type="ARBA" id="ARBA00022723"/>
    </source>
</evidence>
<dbReference type="NCBIfam" id="TIGR03075">
    <property type="entry name" value="PQQ_enz_alc_DH"/>
    <property type="match status" value="1"/>
</dbReference>
<organism evidence="15 16">
    <name type="scientific">Novosphingobium mangrovi</name>
    <name type="common">ex Hu et al. 2023</name>
    <dbReference type="NCBI Taxonomy" id="2930094"/>
    <lineage>
        <taxon>Bacteria</taxon>
        <taxon>Pseudomonadati</taxon>
        <taxon>Pseudomonadota</taxon>
        <taxon>Alphaproteobacteria</taxon>
        <taxon>Sphingomonadales</taxon>
        <taxon>Sphingomonadaceae</taxon>
        <taxon>Novosphingobium</taxon>
    </lineage>
</organism>
<dbReference type="PROSITE" id="PS00364">
    <property type="entry name" value="BACTERIAL_PQQ_2"/>
    <property type="match status" value="1"/>
</dbReference>
<dbReference type="CDD" id="cd10279">
    <property type="entry name" value="PQQ_ADH_II"/>
    <property type="match status" value="1"/>
</dbReference>
<dbReference type="PROSITE" id="PS51007">
    <property type="entry name" value="CYTC"/>
    <property type="match status" value="1"/>
</dbReference>
<comment type="cofactor">
    <cofactor evidence="1">
        <name>Ca(2+)</name>
        <dbReference type="ChEBI" id="CHEBI:29108"/>
    </cofactor>
</comment>
<keyword evidence="10 12" id="KW-0408">Iron</keyword>
<comment type="caution">
    <text evidence="15">The sequence shown here is derived from an EMBL/GenBank/DDBJ whole genome shotgun (WGS) entry which is preliminary data.</text>
</comment>
<dbReference type="InterPro" id="IPR018391">
    <property type="entry name" value="PQQ_b-propeller_rpt"/>
</dbReference>
<dbReference type="InterPro" id="IPR017512">
    <property type="entry name" value="PQQ_MeOH/EtOH_DH"/>
</dbReference>
<dbReference type="InterPro" id="IPR036909">
    <property type="entry name" value="Cyt_c-like_dom_sf"/>
</dbReference>
<name>A0ABT0ACT4_9SPHN</name>
<protein>
    <submittedName>
        <fullName evidence="15">PQQ-dependent dehydrogenase, methanol/ethanol family</fullName>
    </submittedName>
</protein>
<evidence type="ECO:0000256" key="2">
    <source>
        <dbReference type="ARBA" id="ARBA00001931"/>
    </source>
</evidence>
<sequence>MSGALILAGCTASADGSGEAGVDGLLIAQGVDSEWLSYGRTYDEQRYSPLDQINRETVGTLGLAWSQDLDTSRGQESTPLVIDGVIYITTAWSKVRAYDAKTGKQLWGYDPEVPGSAGVKGCCDVVNRGLAAWGGKLYLGTFDGRLVALDRKTGKPLWIKETVDPTKPYTITGAPRVVKGKVVIGNGGAEMGVRGYVTAYDAETGEQAWRFYTVPDAPGKNEAKYLKDAEKTWHGEYWAEGGGGTAWDSMAYDPELDLLYIGVGNGSPWNQGIRSEGKGDNLYLSSIVAVRPETGEYVWHFQTTPGETWDFTATQSIILADLEIEGKPRKVLMQAPKNGFFYVIDRETGQFISGKNFVPVNWATGLDPVTGRPIENPEARYYKTGKMFVGSPGAGGAHSWHPMAYSPKDKLVYIPAQLASLPYFPDKDWKAKPKGFNTGVDMSAGAMPADPAVRKAAADATTGELIAWDPVAQKARWKVTLPSVNNGGVLATGGGLVFQGNMKSNLVAYASDTGKELWSYPVQTGVVAPPITYEIDGTQYVALVAGWGGIWALAPGILSQDGGPVRNVSRLLVFKLDGKAKLSEPLTLDELPLDPPPFAGTKEQVARGAYRFGRFCSTCHGDAAIGGGVLPDLRRSGFIQDHDAFQQVVHDGALEDLGMVSFADTLTPEEVEDVRQYIIHRANEDKALEAKSGKAPKAAPSVPASEATKAAAQIVKDQQATGRRP</sequence>
<dbReference type="SUPFAM" id="SSF46626">
    <property type="entry name" value="Cytochrome c"/>
    <property type="match status" value="1"/>
</dbReference>
<dbReference type="EMBL" id="JALHAT010000014">
    <property type="protein sequence ID" value="MCJ1961008.1"/>
    <property type="molecule type" value="Genomic_DNA"/>
</dbReference>
<feature type="domain" description="Cytochrome c" evidence="14">
    <location>
        <begin position="603"/>
        <end position="682"/>
    </location>
</feature>
<feature type="compositionally biased region" description="Low complexity" evidence="13">
    <location>
        <begin position="693"/>
        <end position="707"/>
    </location>
</feature>
<feature type="compositionally biased region" description="Polar residues" evidence="13">
    <location>
        <begin position="716"/>
        <end position="725"/>
    </location>
</feature>
<keyword evidence="7" id="KW-0106">Calcium</keyword>
<evidence type="ECO:0000256" key="3">
    <source>
        <dbReference type="ARBA" id="ARBA00008156"/>
    </source>
</evidence>
<evidence type="ECO:0000256" key="10">
    <source>
        <dbReference type="ARBA" id="ARBA00023004"/>
    </source>
</evidence>
<evidence type="ECO:0000256" key="13">
    <source>
        <dbReference type="SAM" id="MobiDB-lite"/>
    </source>
</evidence>
<dbReference type="InterPro" id="IPR011047">
    <property type="entry name" value="Quinoprotein_ADH-like_sf"/>
</dbReference>
<dbReference type="InterPro" id="IPR009056">
    <property type="entry name" value="Cyt_c-like_dom"/>
</dbReference>
<evidence type="ECO:0000256" key="4">
    <source>
        <dbReference type="ARBA" id="ARBA00022617"/>
    </source>
</evidence>
<evidence type="ECO:0000256" key="9">
    <source>
        <dbReference type="ARBA" id="ARBA00023002"/>
    </source>
</evidence>
<gene>
    <name evidence="15" type="ORF">MTR65_09980</name>
</gene>
<evidence type="ECO:0000256" key="8">
    <source>
        <dbReference type="ARBA" id="ARBA00022891"/>
    </source>
</evidence>
<dbReference type="Pfam" id="PF13442">
    <property type="entry name" value="Cytochrome_CBB3"/>
    <property type="match status" value="1"/>
</dbReference>
<proteinExistence type="inferred from homology"/>
<evidence type="ECO:0000256" key="1">
    <source>
        <dbReference type="ARBA" id="ARBA00001913"/>
    </source>
</evidence>
<comment type="cofactor">
    <cofactor evidence="2">
        <name>pyrroloquinoline quinone</name>
        <dbReference type="ChEBI" id="CHEBI:58442"/>
    </cofactor>
</comment>
<evidence type="ECO:0000256" key="11">
    <source>
        <dbReference type="ARBA" id="ARBA00023157"/>
    </source>
</evidence>
<dbReference type="RefSeq" id="WP_243799762.1">
    <property type="nucleotide sequence ID" value="NZ_JALHAT010000014.1"/>
</dbReference>
<keyword evidence="6" id="KW-0732">Signal</keyword>
<evidence type="ECO:0000256" key="12">
    <source>
        <dbReference type="PROSITE-ProRule" id="PRU00433"/>
    </source>
</evidence>
<evidence type="ECO:0000256" key="6">
    <source>
        <dbReference type="ARBA" id="ARBA00022729"/>
    </source>
</evidence>
<dbReference type="PANTHER" id="PTHR32303">
    <property type="entry name" value="QUINOPROTEIN ALCOHOL DEHYDROGENASE (CYTOCHROME C)"/>
    <property type="match status" value="1"/>
</dbReference>
<accession>A0ABT0ACT4</accession>
<keyword evidence="8" id="KW-0634">PQQ</keyword>
<keyword evidence="9" id="KW-0560">Oxidoreductase</keyword>
<dbReference type="SMART" id="SM00564">
    <property type="entry name" value="PQQ"/>
    <property type="match status" value="4"/>
</dbReference>
<dbReference type="SUPFAM" id="SSF50998">
    <property type="entry name" value="Quinoprotein alcohol dehydrogenase-like"/>
    <property type="match status" value="1"/>
</dbReference>
<keyword evidence="16" id="KW-1185">Reference proteome</keyword>
<comment type="similarity">
    <text evidence="3">Belongs to the bacterial PQQ dehydrogenase family.</text>
</comment>
<dbReference type="Gene3D" id="1.10.760.10">
    <property type="entry name" value="Cytochrome c-like domain"/>
    <property type="match status" value="1"/>
</dbReference>
<keyword evidence="11" id="KW-1015">Disulfide bond</keyword>
<evidence type="ECO:0000259" key="14">
    <source>
        <dbReference type="PROSITE" id="PS51007"/>
    </source>
</evidence>
<reference evidence="15" key="1">
    <citation type="submission" date="2022-03" db="EMBL/GenBank/DDBJ databases">
        <title>Identification of a novel bacterium isolated from mangrove sediments.</title>
        <authorList>
            <person name="Pan X."/>
        </authorList>
    </citation>
    <scope>NUCLEOTIDE SEQUENCE</scope>
    <source>
        <strain evidence="15">B2637</strain>
    </source>
</reference>
<dbReference type="InterPro" id="IPR001479">
    <property type="entry name" value="Quinoprotein_DH_CS"/>
</dbReference>
<dbReference type="Proteomes" id="UP001162802">
    <property type="component" value="Unassembled WGS sequence"/>
</dbReference>
<dbReference type="Gene3D" id="2.140.10.10">
    <property type="entry name" value="Quinoprotein alcohol dehydrogenase-like superfamily"/>
    <property type="match status" value="1"/>
</dbReference>
<keyword evidence="5 12" id="KW-0479">Metal-binding</keyword>
<dbReference type="InterPro" id="IPR002372">
    <property type="entry name" value="PQQ_rpt_dom"/>
</dbReference>
<evidence type="ECO:0000313" key="15">
    <source>
        <dbReference type="EMBL" id="MCJ1961008.1"/>
    </source>
</evidence>
<evidence type="ECO:0000313" key="16">
    <source>
        <dbReference type="Proteomes" id="UP001162802"/>
    </source>
</evidence>
<keyword evidence="4 12" id="KW-0349">Heme</keyword>
<feature type="region of interest" description="Disordered" evidence="13">
    <location>
        <begin position="685"/>
        <end position="725"/>
    </location>
</feature>
<evidence type="ECO:0000256" key="7">
    <source>
        <dbReference type="ARBA" id="ARBA00022837"/>
    </source>
</evidence>
<dbReference type="Pfam" id="PF01011">
    <property type="entry name" value="PQQ"/>
    <property type="match status" value="2"/>
</dbReference>